<dbReference type="InterPro" id="IPR036397">
    <property type="entry name" value="RNaseH_sf"/>
</dbReference>
<gene>
    <name evidence="2" type="primary">LOC107764825</name>
</gene>
<dbReference type="STRING" id="4097.A0A1S3XGF5"/>
<sequence>MIGHKPTDWSKWLAQAEFNSNFHSSLGMSPFKALYSYESPMPTFELVAQIKVDFVDHLLRERQLMDKMLKDNLIRAQNRMKHFADNRRSERKFEVVHKIGSVAYELKLPERSKIHPVFHVSQLKKKIGDQIVASRDPPYYTNDGRILTEPISILERRMIKKGNRAAVQWLVQWANLPPEEATWEDLAFLRSQFPGFNP</sequence>
<evidence type="ECO:0000259" key="1">
    <source>
        <dbReference type="PROSITE" id="PS50013"/>
    </source>
</evidence>
<organism evidence="2">
    <name type="scientific">Nicotiana tabacum</name>
    <name type="common">Common tobacco</name>
    <dbReference type="NCBI Taxonomy" id="4097"/>
    <lineage>
        <taxon>Eukaryota</taxon>
        <taxon>Viridiplantae</taxon>
        <taxon>Streptophyta</taxon>
        <taxon>Embryophyta</taxon>
        <taxon>Tracheophyta</taxon>
        <taxon>Spermatophyta</taxon>
        <taxon>Magnoliopsida</taxon>
        <taxon>eudicotyledons</taxon>
        <taxon>Gunneridae</taxon>
        <taxon>Pentapetalae</taxon>
        <taxon>asterids</taxon>
        <taxon>lamiids</taxon>
        <taxon>Solanales</taxon>
        <taxon>Solanaceae</taxon>
        <taxon>Nicotianoideae</taxon>
        <taxon>Nicotianeae</taxon>
        <taxon>Nicotiana</taxon>
    </lineage>
</organism>
<dbReference type="PROSITE" id="PS50013">
    <property type="entry name" value="CHROMO_2"/>
    <property type="match status" value="1"/>
</dbReference>
<dbReference type="PaxDb" id="4097-A0A1S3XGF5"/>
<dbReference type="OrthoDB" id="1303160at2759"/>
<dbReference type="RefSeq" id="XP_016438904.1">
    <property type="nucleotide sequence ID" value="XM_016583418.1"/>
</dbReference>
<dbReference type="AlphaFoldDB" id="A0A1S3XGF5"/>
<dbReference type="Pfam" id="PF24626">
    <property type="entry name" value="SH3_Tf2-1"/>
    <property type="match status" value="1"/>
</dbReference>
<dbReference type="InterPro" id="IPR000953">
    <property type="entry name" value="Chromo/chromo_shadow_dom"/>
</dbReference>
<dbReference type="InterPro" id="IPR016197">
    <property type="entry name" value="Chromo-like_dom_sf"/>
</dbReference>
<proteinExistence type="predicted"/>
<dbReference type="Pfam" id="PF00385">
    <property type="entry name" value="Chromo"/>
    <property type="match status" value="1"/>
</dbReference>
<feature type="domain" description="Chromo" evidence="1">
    <location>
        <begin position="148"/>
        <end position="198"/>
    </location>
</feature>
<dbReference type="SUPFAM" id="SSF54160">
    <property type="entry name" value="Chromo domain-like"/>
    <property type="match status" value="1"/>
</dbReference>
<dbReference type="Gene3D" id="3.30.420.10">
    <property type="entry name" value="Ribonuclease H-like superfamily/Ribonuclease H"/>
    <property type="match status" value="1"/>
</dbReference>
<dbReference type="OMA" id="YISSTHD"/>
<protein>
    <recommendedName>
        <fullName evidence="1">Chromo domain-containing protein</fullName>
    </recommendedName>
</protein>
<evidence type="ECO:0000313" key="2">
    <source>
        <dbReference type="RefSeq" id="XP_016438904.1"/>
    </source>
</evidence>
<dbReference type="PANTHER" id="PTHR46148">
    <property type="entry name" value="CHROMO DOMAIN-CONTAINING PROTEIN"/>
    <property type="match status" value="1"/>
</dbReference>
<reference evidence="2" key="1">
    <citation type="submission" date="2025-08" db="UniProtKB">
        <authorList>
            <consortium name="RefSeq"/>
        </authorList>
    </citation>
    <scope>IDENTIFICATION</scope>
</reference>
<accession>A0A1S3XGF5</accession>
<dbReference type="GO" id="GO:0003676">
    <property type="term" value="F:nucleic acid binding"/>
    <property type="evidence" value="ECO:0007669"/>
    <property type="project" value="InterPro"/>
</dbReference>
<dbReference type="KEGG" id="nta:107764825"/>
<dbReference type="Gene3D" id="2.40.50.40">
    <property type="match status" value="1"/>
</dbReference>
<dbReference type="InterPro" id="IPR056924">
    <property type="entry name" value="SH3_Tf2-1"/>
</dbReference>
<name>A0A1S3XGF5_TOBAC</name>
<dbReference type="PANTHER" id="PTHR46148:SF52">
    <property type="entry name" value="OS04G0603800 PROTEIN"/>
    <property type="match status" value="1"/>
</dbReference>
<dbReference type="InterPro" id="IPR023780">
    <property type="entry name" value="Chromo_domain"/>
</dbReference>